<reference evidence="2" key="1">
    <citation type="submission" date="2018-09" db="EMBL/GenBank/DDBJ databases">
        <authorList>
            <person name="Livingstone P.G."/>
            <person name="Whitworth D.E."/>
        </authorList>
    </citation>
    <scope>NUCLEOTIDE SEQUENCE [LARGE SCALE GENOMIC DNA]</scope>
    <source>
        <strain evidence="2">AB050A</strain>
    </source>
</reference>
<keyword evidence="2" id="KW-1185">Reference proteome</keyword>
<feature type="non-terminal residue" evidence="1">
    <location>
        <position position="57"/>
    </location>
</feature>
<dbReference type="AlphaFoldDB" id="A0A3A8PUR4"/>
<accession>A0A3A8PUR4</accession>
<proteinExistence type="predicted"/>
<keyword evidence="1" id="KW-0808">Transferase</keyword>
<keyword evidence="1" id="KW-0723">Serine/threonine-protein kinase</keyword>
<keyword evidence="1" id="KW-0418">Kinase</keyword>
<evidence type="ECO:0000313" key="2">
    <source>
        <dbReference type="Proteomes" id="UP000267003"/>
    </source>
</evidence>
<protein>
    <submittedName>
        <fullName evidence="1">Serine/threonine protein kinase</fullName>
    </submittedName>
</protein>
<sequence length="57" mass="6428">MKTPDTTTEEIPGMPRRPRVLFTVGGTAFEFVRKLEVRSTGELLMLARRRYRGGMGG</sequence>
<dbReference type="EMBL" id="RAWK01000173">
    <property type="protein sequence ID" value="RKH60207.1"/>
    <property type="molecule type" value="Genomic_DNA"/>
</dbReference>
<dbReference type="GO" id="GO:0004674">
    <property type="term" value="F:protein serine/threonine kinase activity"/>
    <property type="evidence" value="ECO:0007669"/>
    <property type="project" value="UniProtKB-KW"/>
</dbReference>
<evidence type="ECO:0000313" key="1">
    <source>
        <dbReference type="EMBL" id="RKH60207.1"/>
    </source>
</evidence>
<dbReference type="Proteomes" id="UP000267003">
    <property type="component" value="Unassembled WGS sequence"/>
</dbReference>
<comment type="caution">
    <text evidence="1">The sequence shown here is derived from an EMBL/GenBank/DDBJ whole genome shotgun (WGS) entry which is preliminary data.</text>
</comment>
<name>A0A3A8PUR4_9BACT</name>
<organism evidence="1 2">
    <name type="scientific">Corallococcus aberystwythensis</name>
    <dbReference type="NCBI Taxonomy" id="2316722"/>
    <lineage>
        <taxon>Bacteria</taxon>
        <taxon>Pseudomonadati</taxon>
        <taxon>Myxococcota</taxon>
        <taxon>Myxococcia</taxon>
        <taxon>Myxococcales</taxon>
        <taxon>Cystobacterineae</taxon>
        <taxon>Myxococcaceae</taxon>
        <taxon>Corallococcus</taxon>
    </lineage>
</organism>
<gene>
    <name evidence="1" type="ORF">D7W81_25895</name>
</gene>